<evidence type="ECO:0000256" key="1">
    <source>
        <dbReference type="SAM" id="SignalP"/>
    </source>
</evidence>
<dbReference type="RefSeq" id="WP_084121154.1">
    <property type="nucleotide sequence ID" value="NZ_LT838813.1"/>
</dbReference>
<proteinExistence type="predicted"/>
<accession>A0A1W2H5Z7</accession>
<dbReference type="EMBL" id="LT838813">
    <property type="protein sequence ID" value="SMD44370.1"/>
    <property type="molecule type" value="Genomic_DNA"/>
</dbReference>
<protein>
    <recommendedName>
        <fullName evidence="4">Lipoprotein</fullName>
    </recommendedName>
</protein>
<sequence>MKKLLILVSTVFLLGSCSVFGPNPEFSQGMSEKKFLRQNKEAVLSGIDGNLKTYRVNRGERFYVLATFEDDKLIKLEEIEAYPQMMENIPIDGKSDNWKN</sequence>
<evidence type="ECO:0000313" key="2">
    <source>
        <dbReference type="EMBL" id="SMD44370.1"/>
    </source>
</evidence>
<keyword evidence="1" id="KW-0732">Signal</keyword>
<dbReference type="AlphaFoldDB" id="A0A1W2H5Z7"/>
<dbReference type="Proteomes" id="UP000192333">
    <property type="component" value="Chromosome I"/>
</dbReference>
<feature type="chain" id="PRO_5012167502" description="Lipoprotein" evidence="1">
    <location>
        <begin position="22"/>
        <end position="100"/>
    </location>
</feature>
<name>A0A1W2H5Z7_9BACT</name>
<organism evidence="2 3">
    <name type="scientific">Aquiflexum balticum DSM 16537</name>
    <dbReference type="NCBI Taxonomy" id="758820"/>
    <lineage>
        <taxon>Bacteria</taxon>
        <taxon>Pseudomonadati</taxon>
        <taxon>Bacteroidota</taxon>
        <taxon>Cytophagia</taxon>
        <taxon>Cytophagales</taxon>
        <taxon>Cyclobacteriaceae</taxon>
        <taxon>Aquiflexum</taxon>
    </lineage>
</organism>
<reference evidence="3" key="1">
    <citation type="submission" date="2017-04" db="EMBL/GenBank/DDBJ databases">
        <authorList>
            <person name="Varghese N."/>
            <person name="Submissions S."/>
        </authorList>
    </citation>
    <scope>NUCLEOTIDE SEQUENCE [LARGE SCALE GENOMIC DNA]</scope>
    <source>
        <strain evidence="3">DSM 16537</strain>
    </source>
</reference>
<evidence type="ECO:0000313" key="3">
    <source>
        <dbReference type="Proteomes" id="UP000192333"/>
    </source>
</evidence>
<dbReference type="PROSITE" id="PS51257">
    <property type="entry name" value="PROKAR_LIPOPROTEIN"/>
    <property type="match status" value="1"/>
</dbReference>
<feature type="signal peptide" evidence="1">
    <location>
        <begin position="1"/>
        <end position="21"/>
    </location>
</feature>
<keyword evidence="3" id="KW-1185">Reference proteome</keyword>
<gene>
    <name evidence="2" type="ORF">SAMN00777080_2991</name>
</gene>
<evidence type="ECO:0008006" key="4">
    <source>
        <dbReference type="Google" id="ProtNLM"/>
    </source>
</evidence>